<comment type="similarity">
    <text evidence="14">Belongs to the TRAFAC class TrmE-Era-EngA-EngB-Septin-like GTPase superfamily. FeoB GTPase (TC 9.A.8) family.</text>
</comment>
<dbReference type="SUPFAM" id="SSF52540">
    <property type="entry name" value="P-loop containing nucleoside triphosphate hydrolases"/>
    <property type="match status" value="1"/>
</dbReference>
<protein>
    <recommendedName>
        <fullName evidence="13 14">Ferrous iron transport protein B</fullName>
    </recommendedName>
</protein>
<evidence type="ECO:0000256" key="9">
    <source>
        <dbReference type="ARBA" id="ARBA00023004"/>
    </source>
</evidence>
<name>A0ABW0Z3A9_9ACTN</name>
<feature type="transmembrane region" description="Helical" evidence="14">
    <location>
        <begin position="617"/>
        <end position="638"/>
    </location>
</feature>
<keyword evidence="8 14" id="KW-1133">Transmembrane helix</keyword>
<reference evidence="17" key="1">
    <citation type="journal article" date="2019" name="Int. J. Syst. Evol. Microbiol.">
        <title>The Global Catalogue of Microorganisms (GCM) 10K type strain sequencing project: providing services to taxonomists for standard genome sequencing and annotation.</title>
        <authorList>
            <consortium name="The Broad Institute Genomics Platform"/>
            <consortium name="The Broad Institute Genome Sequencing Center for Infectious Disease"/>
            <person name="Wu L."/>
            <person name="Ma J."/>
        </authorList>
    </citation>
    <scope>NUCLEOTIDE SEQUENCE [LARGE SCALE GENOMIC DNA]</scope>
    <source>
        <strain evidence="17">CGMCC 4.7304</strain>
    </source>
</reference>
<dbReference type="EMBL" id="JBHSPB010000006">
    <property type="protein sequence ID" value="MFC5720870.1"/>
    <property type="molecule type" value="Genomic_DNA"/>
</dbReference>
<evidence type="ECO:0000256" key="8">
    <source>
        <dbReference type="ARBA" id="ARBA00022989"/>
    </source>
</evidence>
<evidence type="ECO:0000256" key="11">
    <source>
        <dbReference type="ARBA" id="ARBA00023134"/>
    </source>
</evidence>
<evidence type="ECO:0000256" key="6">
    <source>
        <dbReference type="ARBA" id="ARBA00022692"/>
    </source>
</evidence>
<accession>A0ABW0Z3A9</accession>
<dbReference type="InterPro" id="IPR050860">
    <property type="entry name" value="FeoB_GTPase"/>
</dbReference>
<feature type="transmembrane region" description="Helical" evidence="14">
    <location>
        <begin position="416"/>
        <end position="437"/>
    </location>
</feature>
<gene>
    <name evidence="16" type="primary">feoB</name>
    <name evidence="16" type="ORF">ACFP1Z_11900</name>
</gene>
<dbReference type="RefSeq" id="WP_390316058.1">
    <property type="nucleotide sequence ID" value="NZ_JBHSPB010000006.1"/>
</dbReference>
<evidence type="ECO:0000256" key="12">
    <source>
        <dbReference type="ARBA" id="ARBA00023136"/>
    </source>
</evidence>
<dbReference type="PRINTS" id="PR00326">
    <property type="entry name" value="GTP1OBG"/>
</dbReference>
<evidence type="ECO:0000259" key="15">
    <source>
        <dbReference type="PROSITE" id="PS51711"/>
    </source>
</evidence>
<dbReference type="InterPro" id="IPR003373">
    <property type="entry name" value="Fe2_transport_prot-B"/>
</dbReference>
<evidence type="ECO:0000256" key="3">
    <source>
        <dbReference type="ARBA" id="ARBA00022448"/>
    </source>
</evidence>
<evidence type="ECO:0000256" key="1">
    <source>
        <dbReference type="ARBA" id="ARBA00003926"/>
    </source>
</evidence>
<comment type="function">
    <text evidence="1 14">Probable transporter of a GTP-driven Fe(2+) uptake system.</text>
</comment>
<organism evidence="16 17">
    <name type="scientific">Streptomyces gamaensis</name>
    <dbReference type="NCBI Taxonomy" id="1763542"/>
    <lineage>
        <taxon>Bacteria</taxon>
        <taxon>Bacillati</taxon>
        <taxon>Actinomycetota</taxon>
        <taxon>Actinomycetes</taxon>
        <taxon>Kitasatosporales</taxon>
        <taxon>Streptomycetaceae</taxon>
        <taxon>Streptomyces</taxon>
    </lineage>
</organism>
<evidence type="ECO:0000256" key="14">
    <source>
        <dbReference type="RuleBase" id="RU362098"/>
    </source>
</evidence>
<dbReference type="Pfam" id="PF02421">
    <property type="entry name" value="FeoB_N"/>
    <property type="match status" value="1"/>
</dbReference>
<dbReference type="PROSITE" id="PS51711">
    <property type="entry name" value="G_FEOB"/>
    <property type="match status" value="1"/>
</dbReference>
<dbReference type="Pfam" id="PF07670">
    <property type="entry name" value="Gate"/>
    <property type="match status" value="2"/>
</dbReference>
<keyword evidence="10" id="KW-0406">Ion transport</keyword>
<comment type="subcellular location">
    <subcellularLocation>
        <location evidence="14">Cell inner membrane</location>
        <topology evidence="14">Multi-pass membrane protein</topology>
    </subcellularLocation>
    <subcellularLocation>
        <location evidence="2">Cell membrane</location>
        <topology evidence="2">Multi-pass membrane protein</topology>
    </subcellularLocation>
</comment>
<feature type="domain" description="FeoB-type G" evidence="15">
    <location>
        <begin position="24"/>
        <end position="191"/>
    </location>
</feature>
<evidence type="ECO:0000256" key="13">
    <source>
        <dbReference type="NCBIfam" id="TIGR00437"/>
    </source>
</evidence>
<keyword evidence="17" id="KW-1185">Reference proteome</keyword>
<dbReference type="InterPro" id="IPR011642">
    <property type="entry name" value="Gate_dom"/>
</dbReference>
<keyword evidence="9 14" id="KW-0408">Iron</keyword>
<keyword evidence="5 14" id="KW-0410">Iron transport</keyword>
<dbReference type="InterPro" id="IPR030389">
    <property type="entry name" value="G_FEOB_dom"/>
</dbReference>
<proteinExistence type="inferred from homology"/>
<sequence>MAKACCATADSDHPLPGAADGGQPPVVALVGSPNVGKSTLFNALTGARARVGNWPGTTVHVARGTWRPSGHTGVGLLDLPGTCSLVPRSPDEALTRDLLLDPQAAGRPELVVVTADAANLARGLCLFAEVRETGVPCLVALTMTDVAAARGIEIDTGALADLLGVPVVPVVPRRRQGLDGLGEAVCRALAEERAGLAATAAVDDTAGGGPAVDVPTADDPAAGDATAEDADIARAEARFAWAHEVLARVRTRRGAGAQTLSDRVDRVLTSPWLGGPFFLAVMWLVFTATTTLAKPLQDGLTAFFSGPVASGAGSVLGTAHAPDWLSGLVVDGLISGVGQLLSFVPLMGIMFVLMAVLEDCGYLARAAFLVDRLMRRLGLPGRAFLPIVVGFGCNVPALSAVRVLPNRRHRLLVGMLIPYASCSARLTVYVLMASVFFGSAAGTVVFALYVLSVLLVVGVGMLLRHTLFRELRGESLVLELPPYRLPTVRVVGTQTWQRLLAFLKTAGGVVVATVTAVWLCAAVPVGTAPGTGFGAAPVEHSALGAASRAVAPLFAPAGFDDWHAAAALGTGFVAKEAVVSTMAQTYGTDAPENPSPEGGLSTSLRETFDHASGGHPLPAVLAFLVFLLAYTPCMTTIATQWQEIGGRLTLTATVLQVMVAWLLAVAVFRIGGLWW</sequence>
<feature type="transmembrane region" description="Helical" evidence="14">
    <location>
        <begin position="650"/>
        <end position="670"/>
    </location>
</feature>
<dbReference type="NCBIfam" id="TIGR00437">
    <property type="entry name" value="feoB"/>
    <property type="match status" value="1"/>
</dbReference>
<dbReference type="Pfam" id="PF07664">
    <property type="entry name" value="FeoB_C"/>
    <property type="match status" value="1"/>
</dbReference>
<dbReference type="PANTHER" id="PTHR43185">
    <property type="entry name" value="FERROUS IRON TRANSPORT PROTEIN B"/>
    <property type="match status" value="1"/>
</dbReference>
<keyword evidence="11 14" id="KW-0342">GTP-binding</keyword>
<evidence type="ECO:0000256" key="7">
    <source>
        <dbReference type="ARBA" id="ARBA00022741"/>
    </source>
</evidence>
<dbReference type="InterPro" id="IPR027417">
    <property type="entry name" value="P-loop_NTPase"/>
</dbReference>
<evidence type="ECO:0000256" key="4">
    <source>
        <dbReference type="ARBA" id="ARBA00022475"/>
    </source>
</evidence>
<comment type="caution">
    <text evidence="16">The sequence shown here is derived from an EMBL/GenBank/DDBJ whole genome shotgun (WGS) entry which is preliminary data.</text>
</comment>
<evidence type="ECO:0000256" key="10">
    <source>
        <dbReference type="ARBA" id="ARBA00023065"/>
    </source>
</evidence>
<evidence type="ECO:0000256" key="5">
    <source>
        <dbReference type="ARBA" id="ARBA00022496"/>
    </source>
</evidence>
<evidence type="ECO:0000313" key="16">
    <source>
        <dbReference type="EMBL" id="MFC5720870.1"/>
    </source>
</evidence>
<feature type="transmembrane region" description="Helical" evidence="14">
    <location>
        <begin position="343"/>
        <end position="364"/>
    </location>
</feature>
<dbReference type="InterPro" id="IPR006073">
    <property type="entry name" value="GTP-bd"/>
</dbReference>
<feature type="transmembrane region" description="Helical" evidence="14">
    <location>
        <begin position="499"/>
        <end position="519"/>
    </location>
</feature>
<keyword evidence="6 14" id="KW-0812">Transmembrane</keyword>
<feature type="transmembrane region" description="Helical" evidence="14">
    <location>
        <begin position="443"/>
        <end position="463"/>
    </location>
</feature>
<feature type="transmembrane region" description="Helical" evidence="14">
    <location>
        <begin position="384"/>
        <end position="404"/>
    </location>
</feature>
<dbReference type="Gene3D" id="3.40.50.300">
    <property type="entry name" value="P-loop containing nucleotide triphosphate hydrolases"/>
    <property type="match status" value="1"/>
</dbReference>
<feature type="transmembrane region" description="Helical" evidence="14">
    <location>
        <begin position="272"/>
        <end position="293"/>
    </location>
</feature>
<dbReference type="Proteomes" id="UP001596083">
    <property type="component" value="Unassembled WGS sequence"/>
</dbReference>
<dbReference type="PANTHER" id="PTHR43185:SF1">
    <property type="entry name" value="FE(2+) TRANSPORTER FEOB"/>
    <property type="match status" value="1"/>
</dbReference>
<dbReference type="InterPro" id="IPR011640">
    <property type="entry name" value="Fe2_transport_prot_B_C"/>
</dbReference>
<keyword evidence="12 14" id="KW-0472">Membrane</keyword>
<evidence type="ECO:0000313" key="17">
    <source>
        <dbReference type="Proteomes" id="UP001596083"/>
    </source>
</evidence>
<keyword evidence="4" id="KW-1003">Cell membrane</keyword>
<keyword evidence="7" id="KW-0547">Nucleotide-binding</keyword>
<evidence type="ECO:0000256" key="2">
    <source>
        <dbReference type="ARBA" id="ARBA00004651"/>
    </source>
</evidence>
<keyword evidence="3 14" id="KW-0813">Transport</keyword>